<keyword evidence="2" id="KW-1185">Reference proteome</keyword>
<dbReference type="KEGG" id="pox:MB84_30820"/>
<dbReference type="EMBL" id="CP011521">
    <property type="protein sequence ID" value="AKK25128.1"/>
    <property type="molecule type" value="Genomic_DNA"/>
</dbReference>
<dbReference type="PATRIC" id="fig|573737.6.peg.6259"/>
<proteinExistence type="predicted"/>
<dbReference type="Proteomes" id="UP000035050">
    <property type="component" value="Plasmid pPO70-4"/>
</dbReference>
<dbReference type="RefSeq" id="WP_052654853.1">
    <property type="nucleotide sequence ID" value="NZ_CP011521.2"/>
</dbReference>
<name>A0A0G3IEY3_9BURK</name>
<protein>
    <submittedName>
        <fullName evidence="1">Uncharacterized protein</fullName>
    </submittedName>
</protein>
<accession>A0A0G3IEY3</accession>
<keyword evidence="1" id="KW-0614">Plasmid</keyword>
<geneLocation type="plasmid" evidence="1 2">
    <name>pPO70-4</name>
</geneLocation>
<organism evidence="1 2">
    <name type="scientific">Pandoraea oxalativorans</name>
    <dbReference type="NCBI Taxonomy" id="573737"/>
    <lineage>
        <taxon>Bacteria</taxon>
        <taxon>Pseudomonadati</taxon>
        <taxon>Pseudomonadota</taxon>
        <taxon>Betaproteobacteria</taxon>
        <taxon>Burkholderiales</taxon>
        <taxon>Burkholderiaceae</taxon>
        <taxon>Pandoraea</taxon>
    </lineage>
</organism>
<dbReference type="OrthoDB" id="6006744at2"/>
<gene>
    <name evidence="1" type="ORF">MB84_30820</name>
</gene>
<evidence type="ECO:0000313" key="2">
    <source>
        <dbReference type="Proteomes" id="UP000035050"/>
    </source>
</evidence>
<evidence type="ECO:0000313" key="1">
    <source>
        <dbReference type="EMBL" id="AKK25128.1"/>
    </source>
</evidence>
<sequence length="117" mass="13328">MARESFDDETLAWMREMPLSHVLDKLRDEGRLFWRRDPDFVPEKDKRTVRLFLSSPSGFAWEVLVTGLKWFDVRARKGGGGGIDLVMHLLRIDFVKAVKLLSSGAGAAAERKPERQG</sequence>
<dbReference type="AlphaFoldDB" id="A0A0G3IEY3"/>
<reference evidence="1" key="1">
    <citation type="submission" date="2016-06" db="EMBL/GenBank/DDBJ databases">
        <title>Pandoraea oxalativorans DSM 23570 Genome Sequencing.</title>
        <authorList>
            <person name="Ee R."/>
            <person name="Lim Y.-L."/>
            <person name="Yong D."/>
            <person name="Yin W.-F."/>
            <person name="Chan K.-G."/>
        </authorList>
    </citation>
    <scope>NUCLEOTIDE SEQUENCE</scope>
    <source>
        <strain evidence="1">DSM 23570</strain>
        <plasmid evidence="1">pPO70-4</plasmid>
    </source>
</reference>